<dbReference type="InterPro" id="IPR024909">
    <property type="entry name" value="Cys-tRNA/MSH_ligase"/>
</dbReference>
<sequence length="105" mass="10843">LLPSLLDDLNTPAALAALSAPLKAINDLLSTKAGRKAADRLQQLARHQAAIASGLQLLGLARAAARAAKDFAAADAIRIELAQQGVAIMDLPDGSTTWRPVQVGP</sequence>
<protein>
    <submittedName>
        <fullName evidence="3">Uncharacterized protein</fullName>
    </submittedName>
</protein>
<dbReference type="InterPro" id="IPR056411">
    <property type="entry name" value="CysS_C"/>
</dbReference>
<dbReference type="GO" id="GO:0006423">
    <property type="term" value="P:cysteinyl-tRNA aminoacylation"/>
    <property type="evidence" value="ECO:0007669"/>
    <property type="project" value="InterPro"/>
</dbReference>
<proteinExistence type="predicted"/>
<dbReference type="GO" id="GO:0004817">
    <property type="term" value="F:cysteine-tRNA ligase activity"/>
    <property type="evidence" value="ECO:0007669"/>
    <property type="project" value="InterPro"/>
</dbReference>
<feature type="domain" description="Cysteinyl-tRNA synthetase class Ia DALR" evidence="1">
    <location>
        <begin position="6"/>
        <end position="45"/>
    </location>
</feature>
<dbReference type="AlphaFoldDB" id="A0A6A0AA88"/>
<evidence type="ECO:0000313" key="3">
    <source>
        <dbReference type="EMBL" id="GFH29518.1"/>
    </source>
</evidence>
<evidence type="ECO:0000313" key="4">
    <source>
        <dbReference type="Proteomes" id="UP000485058"/>
    </source>
</evidence>
<comment type="caution">
    <text evidence="3">The sequence shown here is derived from an EMBL/GenBank/DDBJ whole genome shotgun (WGS) entry which is preliminary data.</text>
</comment>
<dbReference type="Gene3D" id="1.20.120.1910">
    <property type="entry name" value="Cysteine-tRNA ligase, C-terminal anti-codon recognition domain"/>
    <property type="match status" value="1"/>
</dbReference>
<organism evidence="3 4">
    <name type="scientific">Haematococcus lacustris</name>
    <name type="common">Green alga</name>
    <name type="synonym">Haematococcus pluvialis</name>
    <dbReference type="NCBI Taxonomy" id="44745"/>
    <lineage>
        <taxon>Eukaryota</taxon>
        <taxon>Viridiplantae</taxon>
        <taxon>Chlorophyta</taxon>
        <taxon>core chlorophytes</taxon>
        <taxon>Chlorophyceae</taxon>
        <taxon>CS clade</taxon>
        <taxon>Chlamydomonadales</taxon>
        <taxon>Haematococcaceae</taxon>
        <taxon>Haematococcus</taxon>
    </lineage>
</organism>
<name>A0A6A0AA88_HAELA</name>
<accession>A0A6A0AA88</accession>
<gene>
    <name evidence="3" type="ORF">HaLaN_28194</name>
</gene>
<feature type="non-terminal residue" evidence="3">
    <location>
        <position position="1"/>
    </location>
</feature>
<dbReference type="PANTHER" id="PTHR10890:SF25">
    <property type="entry name" value="CYSTEINE--TRNA LIGASE, CHLOROPLASTIC_MITOCHONDRIAL"/>
    <property type="match status" value="1"/>
</dbReference>
<evidence type="ECO:0000259" key="2">
    <source>
        <dbReference type="Pfam" id="PF23493"/>
    </source>
</evidence>
<dbReference type="Pfam" id="PF23493">
    <property type="entry name" value="CysS_C"/>
    <property type="match status" value="1"/>
</dbReference>
<dbReference type="SUPFAM" id="SSF47323">
    <property type="entry name" value="Anticodon-binding domain of a subclass of class I aminoacyl-tRNA synthetases"/>
    <property type="match status" value="1"/>
</dbReference>
<dbReference type="GO" id="GO:0005524">
    <property type="term" value="F:ATP binding"/>
    <property type="evidence" value="ECO:0007669"/>
    <property type="project" value="InterPro"/>
</dbReference>
<feature type="domain" description="Cysteinyl-tRNA ligase anticodon binding" evidence="2">
    <location>
        <begin position="61"/>
        <end position="99"/>
    </location>
</feature>
<dbReference type="InterPro" id="IPR009080">
    <property type="entry name" value="tRNAsynth_Ia_anticodon-bd"/>
</dbReference>
<reference evidence="3 4" key="1">
    <citation type="submission" date="2020-02" db="EMBL/GenBank/DDBJ databases">
        <title>Draft genome sequence of Haematococcus lacustris strain NIES-144.</title>
        <authorList>
            <person name="Morimoto D."/>
            <person name="Nakagawa S."/>
            <person name="Yoshida T."/>
            <person name="Sawayama S."/>
        </authorList>
    </citation>
    <scope>NUCLEOTIDE SEQUENCE [LARGE SCALE GENOMIC DNA]</scope>
    <source>
        <strain evidence="3 4">NIES-144</strain>
    </source>
</reference>
<dbReference type="GO" id="GO:0005737">
    <property type="term" value="C:cytoplasm"/>
    <property type="evidence" value="ECO:0007669"/>
    <property type="project" value="InterPro"/>
</dbReference>
<dbReference type="EMBL" id="BLLF01004394">
    <property type="protein sequence ID" value="GFH29518.1"/>
    <property type="molecule type" value="Genomic_DNA"/>
</dbReference>
<dbReference type="Proteomes" id="UP000485058">
    <property type="component" value="Unassembled WGS sequence"/>
</dbReference>
<dbReference type="Pfam" id="PF09190">
    <property type="entry name" value="DALR_2"/>
    <property type="match status" value="1"/>
</dbReference>
<dbReference type="PANTHER" id="PTHR10890">
    <property type="entry name" value="CYSTEINYL-TRNA SYNTHETASE"/>
    <property type="match status" value="1"/>
</dbReference>
<keyword evidence="4" id="KW-1185">Reference proteome</keyword>
<dbReference type="InterPro" id="IPR015273">
    <property type="entry name" value="Cys-tRNA-synt_Ia_DALR"/>
</dbReference>
<evidence type="ECO:0000259" key="1">
    <source>
        <dbReference type="Pfam" id="PF09190"/>
    </source>
</evidence>